<dbReference type="GeneID" id="9047513"/>
<sequence length="303" mass="34584">MLKFTTALLLGIVSAKIYPLRILYGEGDHRTYFFIPTNEEYEIVHRQTGLYSFETLRHSKVRARPIGLHWALVTEPQAEKVAVGATILALDKHGLTEQFTVDIGRDDKRCFENLEFVTEERGGTQMVTSEMRFKLNEMQADLQRLCTTNGLRTLTSEEYFNYSKLLPGKYVGEMKDEIKEEVKLGENGDLESLIGVTRVDKNFSGSKRIQAGGFLISQIRFHNTSTTEWNDLYLILTRAPGKLGPLRQSKESLLRAFIRQGGESFGKDNIHSWYMALIFSDKWNMSKQEKIAATAACKEEVNH</sequence>
<dbReference type="EMBL" id="GG683102">
    <property type="protein sequence ID" value="EER02491.1"/>
    <property type="molecule type" value="Genomic_DNA"/>
</dbReference>
<keyword evidence="3" id="KW-1185">Reference proteome</keyword>
<reference evidence="2 3" key="1">
    <citation type="submission" date="2008-07" db="EMBL/GenBank/DDBJ databases">
        <authorList>
            <person name="El-Sayed N."/>
            <person name="Caler E."/>
            <person name="Inman J."/>
            <person name="Amedeo P."/>
            <person name="Hass B."/>
            <person name="Wortman J."/>
        </authorList>
    </citation>
    <scope>NUCLEOTIDE SEQUENCE [LARGE SCALE GENOMIC DNA]</scope>
    <source>
        <strain evidence="3">ATCC 50983 / TXsc</strain>
    </source>
</reference>
<evidence type="ECO:0000313" key="2">
    <source>
        <dbReference type="EMBL" id="EER02491.1"/>
    </source>
</evidence>
<gene>
    <name evidence="2" type="ORF">Pmar_PMAR004854</name>
</gene>
<dbReference type="InParanoid" id="C5LLD2"/>
<protein>
    <submittedName>
        <fullName evidence="2">Uncharacterized protein</fullName>
    </submittedName>
</protein>
<feature type="chain" id="PRO_5012361637" evidence="1">
    <location>
        <begin position="16"/>
        <end position="303"/>
    </location>
</feature>
<dbReference type="OrthoDB" id="415380at2759"/>
<dbReference type="Proteomes" id="UP000007800">
    <property type="component" value="Unassembled WGS sequence"/>
</dbReference>
<accession>C5LLD2</accession>
<evidence type="ECO:0000313" key="3">
    <source>
        <dbReference type="Proteomes" id="UP000007800"/>
    </source>
</evidence>
<evidence type="ECO:0000256" key="1">
    <source>
        <dbReference type="SAM" id="SignalP"/>
    </source>
</evidence>
<dbReference type="RefSeq" id="XP_002769773.1">
    <property type="nucleotide sequence ID" value="XM_002769727.1"/>
</dbReference>
<feature type="signal peptide" evidence="1">
    <location>
        <begin position="1"/>
        <end position="15"/>
    </location>
</feature>
<proteinExistence type="predicted"/>
<name>C5LLD2_PERM5</name>
<dbReference type="AlphaFoldDB" id="C5LLD2"/>
<organism evidence="3">
    <name type="scientific">Perkinsus marinus (strain ATCC 50983 / TXsc)</name>
    <dbReference type="NCBI Taxonomy" id="423536"/>
    <lineage>
        <taxon>Eukaryota</taxon>
        <taxon>Sar</taxon>
        <taxon>Alveolata</taxon>
        <taxon>Perkinsozoa</taxon>
        <taxon>Perkinsea</taxon>
        <taxon>Perkinsida</taxon>
        <taxon>Perkinsidae</taxon>
        <taxon>Perkinsus</taxon>
    </lineage>
</organism>
<keyword evidence="1" id="KW-0732">Signal</keyword>